<evidence type="ECO:0000313" key="4">
    <source>
        <dbReference type="EMBL" id="PCR89267.1"/>
    </source>
</evidence>
<dbReference type="PANTHER" id="PTHR30061:SF50">
    <property type="entry name" value="MALTOSE_MALTODEXTRIN-BINDING PERIPLASMIC PROTEIN"/>
    <property type="match status" value="1"/>
</dbReference>
<name>A0A2A5QQZ7_9EURY</name>
<keyword evidence="3" id="KW-0732">Signal</keyword>
<dbReference type="GO" id="GO:1901982">
    <property type="term" value="F:maltose binding"/>
    <property type="evidence" value="ECO:0007669"/>
    <property type="project" value="TreeGrafter"/>
</dbReference>
<comment type="similarity">
    <text evidence="1">Belongs to the bacterial solute-binding protein 1 family.</text>
</comment>
<dbReference type="Pfam" id="PF13416">
    <property type="entry name" value="SBP_bac_8"/>
    <property type="match status" value="1"/>
</dbReference>
<organism evidence="4 5">
    <name type="scientific">Natrinema ejinorense</name>
    <dbReference type="NCBI Taxonomy" id="373386"/>
    <lineage>
        <taxon>Archaea</taxon>
        <taxon>Methanobacteriati</taxon>
        <taxon>Methanobacteriota</taxon>
        <taxon>Stenosarchaea group</taxon>
        <taxon>Halobacteria</taxon>
        <taxon>Halobacteriales</taxon>
        <taxon>Natrialbaceae</taxon>
        <taxon>Natrinema</taxon>
    </lineage>
</organism>
<comment type="caution">
    <text evidence="4">The sequence shown here is derived from an EMBL/GenBank/DDBJ whole genome shotgun (WGS) entry which is preliminary data.</text>
</comment>
<proteinExistence type="inferred from homology"/>
<dbReference type="Proteomes" id="UP000219689">
    <property type="component" value="Unassembled WGS sequence"/>
</dbReference>
<protein>
    <submittedName>
        <fullName evidence="4">Sugar ABC transporter substrate-binding protein</fullName>
    </submittedName>
</protein>
<dbReference type="AlphaFoldDB" id="A0A2A5QQZ7"/>
<dbReference type="PROSITE" id="PS51257">
    <property type="entry name" value="PROKAR_LIPOPROTEIN"/>
    <property type="match status" value="1"/>
</dbReference>
<evidence type="ECO:0000256" key="1">
    <source>
        <dbReference type="ARBA" id="ARBA00008520"/>
    </source>
</evidence>
<evidence type="ECO:0000256" key="3">
    <source>
        <dbReference type="ARBA" id="ARBA00022729"/>
    </source>
</evidence>
<dbReference type="InterPro" id="IPR006059">
    <property type="entry name" value="SBP"/>
</dbReference>
<accession>A0A2A5QQZ7</accession>
<dbReference type="Gene3D" id="3.40.190.10">
    <property type="entry name" value="Periplasmic binding protein-like II"/>
    <property type="match status" value="2"/>
</dbReference>
<dbReference type="GO" id="GO:0055052">
    <property type="term" value="C:ATP-binding cassette (ABC) transporter complex, substrate-binding subunit-containing"/>
    <property type="evidence" value="ECO:0007669"/>
    <property type="project" value="TreeGrafter"/>
</dbReference>
<evidence type="ECO:0000313" key="5">
    <source>
        <dbReference type="Proteomes" id="UP000219689"/>
    </source>
</evidence>
<reference evidence="4 5" key="1">
    <citation type="submission" date="2017-09" db="EMBL/GenBank/DDBJ databases">
        <title>Genome sequences of Natrinema ejinorence JCM 13890T.</title>
        <authorList>
            <person name="Roh S.W."/>
            <person name="Kim Y.B."/>
            <person name="Kim J.Y."/>
        </authorList>
    </citation>
    <scope>NUCLEOTIDE SEQUENCE [LARGE SCALE GENOMIC DNA]</scope>
    <source>
        <strain evidence="4 5">JCM 13890</strain>
    </source>
</reference>
<keyword evidence="2" id="KW-0813">Transport</keyword>
<dbReference type="GO" id="GO:0042956">
    <property type="term" value="P:maltodextrin transmembrane transport"/>
    <property type="evidence" value="ECO:0007669"/>
    <property type="project" value="TreeGrafter"/>
</dbReference>
<dbReference type="SUPFAM" id="SSF53850">
    <property type="entry name" value="Periplasmic binding protein-like II"/>
    <property type="match status" value="1"/>
</dbReference>
<keyword evidence="5" id="KW-1185">Reference proteome</keyword>
<dbReference type="GO" id="GO:0015768">
    <property type="term" value="P:maltose transport"/>
    <property type="evidence" value="ECO:0007669"/>
    <property type="project" value="TreeGrafter"/>
</dbReference>
<evidence type="ECO:0000256" key="2">
    <source>
        <dbReference type="ARBA" id="ARBA00022448"/>
    </source>
</evidence>
<dbReference type="EMBL" id="NXNI01000001">
    <property type="protein sequence ID" value="PCR89267.1"/>
    <property type="molecule type" value="Genomic_DNA"/>
</dbReference>
<gene>
    <name evidence="4" type="ORF">CP557_01150</name>
</gene>
<dbReference type="OrthoDB" id="42146at2157"/>
<sequence length="406" mass="44449">MTLYRRNALKGIGGVTTSLTLAGCLGGLLGGGDQGTTLWNEFTEGEQETLDKHLETFNEGRDDELQSENLSDLEGQLKTAIPAGNGPHTFPWAHDRIGKYQSQDFLYDAAKDVDLDLEGTFTENAAAAVQWDDGVYGLPYGSETVSLMYNPDLVEEPPETVSEMVDIMDEHHEPENSTWGLSCPPTTGYFVSAFLQAFGGNIYDEENRDVGIESDAFIEGLELLENTVWEYVADDTTYGGQMPPFADGNAPFAINGPWQVSGFRDSGVDATVAPLPEVDGGSLTPYTGVQTWYFTSELDGAEEAAFDTTMEWAEWYATSEDVIMDNATEHGLIPVHQEYTGSDDLGEDVAMFAESVDMGTPMPVDPRVNQAFWTTFESGLEKVFNDQAGAKEAMTSAAEEIRSRWD</sequence>
<dbReference type="RefSeq" id="WP_097378216.1">
    <property type="nucleotide sequence ID" value="NZ_NXNI01000001.1"/>
</dbReference>
<dbReference type="PANTHER" id="PTHR30061">
    <property type="entry name" value="MALTOSE-BINDING PERIPLASMIC PROTEIN"/>
    <property type="match status" value="1"/>
</dbReference>